<dbReference type="EMBL" id="BNDV01000008">
    <property type="protein sequence ID" value="GHI14666.1"/>
    <property type="molecule type" value="Genomic_DNA"/>
</dbReference>
<organism evidence="2 3">
    <name type="scientific">Streptomyces virginiae</name>
    <name type="common">Streptomyces cinnamonensis</name>
    <dbReference type="NCBI Taxonomy" id="1961"/>
    <lineage>
        <taxon>Bacteria</taxon>
        <taxon>Bacillati</taxon>
        <taxon>Actinomycetota</taxon>
        <taxon>Actinomycetes</taxon>
        <taxon>Kitasatosporales</taxon>
        <taxon>Streptomycetaceae</taxon>
        <taxon>Streptomyces</taxon>
    </lineage>
</organism>
<reference evidence="3" key="1">
    <citation type="submission" date="2020-09" db="EMBL/GenBank/DDBJ databases">
        <title>Whole genome shotgun sequence of Streptomyces cinnamonensis NBRC 15873.</title>
        <authorList>
            <person name="Komaki H."/>
            <person name="Tamura T."/>
        </authorList>
    </citation>
    <scope>NUCLEOTIDE SEQUENCE [LARGE SCALE GENOMIC DNA]</scope>
    <source>
        <strain evidence="3">NBRC 15873</strain>
    </source>
</reference>
<gene>
    <name evidence="2" type="ORF">Scinn_41290</name>
</gene>
<accession>A0ABQ3NPH1</accession>
<proteinExistence type="predicted"/>
<name>A0ABQ3NPH1_STRVG</name>
<keyword evidence="3" id="KW-1185">Reference proteome</keyword>
<dbReference type="Proteomes" id="UP000660554">
    <property type="component" value="Unassembled WGS sequence"/>
</dbReference>
<evidence type="ECO:0000313" key="3">
    <source>
        <dbReference type="Proteomes" id="UP000660554"/>
    </source>
</evidence>
<evidence type="ECO:0000313" key="2">
    <source>
        <dbReference type="EMBL" id="GHI14666.1"/>
    </source>
</evidence>
<sequence>MTYVWSSPAASPGITETSNAKNSPAIRPTRTVETISTAPARRVPDADGAGVEGRAGGLGCAGGTNGDGPADMRCTSSPLRWCVPDTKARS</sequence>
<evidence type="ECO:0000256" key="1">
    <source>
        <dbReference type="SAM" id="MobiDB-lite"/>
    </source>
</evidence>
<feature type="region of interest" description="Disordered" evidence="1">
    <location>
        <begin position="1"/>
        <end position="26"/>
    </location>
</feature>
<protein>
    <submittedName>
        <fullName evidence="2">Uncharacterized protein</fullName>
    </submittedName>
</protein>
<feature type="compositionally biased region" description="Polar residues" evidence="1">
    <location>
        <begin position="1"/>
        <end position="22"/>
    </location>
</feature>
<comment type="caution">
    <text evidence="2">The sequence shown here is derived from an EMBL/GenBank/DDBJ whole genome shotgun (WGS) entry which is preliminary data.</text>
</comment>